<feature type="domain" description="AB hydrolase-1" evidence="1">
    <location>
        <begin position="22"/>
        <end position="242"/>
    </location>
</feature>
<reference evidence="2 3" key="1">
    <citation type="submission" date="2023-01" db="EMBL/GenBank/DDBJ databases">
        <title>Novel diversity within Roseofilum (Cyanobacteria; Desertifilaceae) from marine benthic mats with descriptions of four novel species.</title>
        <authorList>
            <person name="Wang Y."/>
            <person name="Berthold D.E."/>
            <person name="Hu J."/>
            <person name="Lefler F.W."/>
            <person name="Laughinghouse H.D. IV."/>
        </authorList>
    </citation>
    <scope>NUCLEOTIDE SEQUENCE [LARGE SCALE GENOMIC DNA]</scope>
    <source>
        <strain evidence="2 3">BLCC-M114</strain>
    </source>
</reference>
<dbReference type="EMBL" id="JAQOSO010000007">
    <property type="protein sequence ID" value="MDJ1172850.1"/>
    <property type="molecule type" value="Genomic_DNA"/>
</dbReference>
<proteinExistence type="predicted"/>
<dbReference type="GO" id="GO:0016787">
    <property type="term" value="F:hydrolase activity"/>
    <property type="evidence" value="ECO:0007669"/>
    <property type="project" value="UniProtKB-KW"/>
</dbReference>
<organism evidence="2 3">
    <name type="scientific">Roseofilum capinflatum BLCC-M114</name>
    <dbReference type="NCBI Taxonomy" id="3022440"/>
    <lineage>
        <taxon>Bacteria</taxon>
        <taxon>Bacillati</taxon>
        <taxon>Cyanobacteriota</taxon>
        <taxon>Cyanophyceae</taxon>
        <taxon>Desertifilales</taxon>
        <taxon>Desertifilaceae</taxon>
        <taxon>Roseofilum</taxon>
        <taxon>Roseofilum capinflatum</taxon>
    </lineage>
</organism>
<dbReference type="SUPFAM" id="SSF53474">
    <property type="entry name" value="alpha/beta-Hydrolases"/>
    <property type="match status" value="1"/>
</dbReference>
<dbReference type="InterPro" id="IPR000073">
    <property type="entry name" value="AB_hydrolase_1"/>
</dbReference>
<evidence type="ECO:0000313" key="2">
    <source>
        <dbReference type="EMBL" id="MDJ1172850.1"/>
    </source>
</evidence>
<keyword evidence="3" id="KW-1185">Reference proteome</keyword>
<dbReference type="InterPro" id="IPR029058">
    <property type="entry name" value="AB_hydrolase_fold"/>
</dbReference>
<dbReference type="RefSeq" id="WP_283765230.1">
    <property type="nucleotide sequence ID" value="NZ_JAQOSO010000007.1"/>
</dbReference>
<dbReference type="PANTHER" id="PTHR22753:SF48">
    <property type="entry name" value="PHOSPHOLIPID_GLYCEROL ACYLTRANSFERASE DOMAIN-CONTAINING PROTEIN"/>
    <property type="match status" value="1"/>
</dbReference>
<name>A0ABT7B146_9CYAN</name>
<protein>
    <submittedName>
        <fullName evidence="2">Alpha/beta hydrolase</fullName>
    </submittedName>
</protein>
<dbReference type="PANTHER" id="PTHR22753">
    <property type="entry name" value="TRANSMEMBRANE PROTEIN 68"/>
    <property type="match status" value="1"/>
</dbReference>
<evidence type="ECO:0000313" key="3">
    <source>
        <dbReference type="Proteomes" id="UP001235849"/>
    </source>
</evidence>
<dbReference type="Gene3D" id="3.40.50.1820">
    <property type="entry name" value="alpha/beta hydrolase"/>
    <property type="match status" value="1"/>
</dbReference>
<sequence>MSDRLPHFLQLSAMRTEADLWVFLPGMDGWGSLFGRQVQELQRDFEVCALRIPAEDRLDWEGLSDRLIDLITAQLLSRVNRQVYLCGESFGGCLALKTALRAPDLISRLILVNPASSFHRRPWMMLGESIVPWVPDRLYNLGSVAVYLLLAALPRIAPQDRQALWSALCAVPAETSAWRLSLLRQFTLTPQDVQKITPPTLILASGSDRLLPSMSEARHLQHDLPNSQVVYLPHSGHACLLEESISLFNILTDQKWIKVPTVLSP</sequence>
<dbReference type="Proteomes" id="UP001235849">
    <property type="component" value="Unassembled WGS sequence"/>
</dbReference>
<accession>A0ABT7B146</accession>
<dbReference type="Pfam" id="PF12697">
    <property type="entry name" value="Abhydrolase_6"/>
    <property type="match status" value="1"/>
</dbReference>
<comment type="caution">
    <text evidence="2">The sequence shown here is derived from an EMBL/GenBank/DDBJ whole genome shotgun (WGS) entry which is preliminary data.</text>
</comment>
<gene>
    <name evidence="2" type="ORF">PMG25_01950</name>
</gene>
<keyword evidence="2" id="KW-0378">Hydrolase</keyword>
<dbReference type="PRINTS" id="PR00111">
    <property type="entry name" value="ABHYDROLASE"/>
</dbReference>
<evidence type="ECO:0000259" key="1">
    <source>
        <dbReference type="Pfam" id="PF12697"/>
    </source>
</evidence>